<dbReference type="Gene3D" id="1.10.3720.10">
    <property type="entry name" value="MetI-like"/>
    <property type="match status" value="1"/>
</dbReference>
<keyword evidence="10" id="KW-1185">Reference proteome</keyword>
<evidence type="ECO:0000259" key="8">
    <source>
        <dbReference type="PROSITE" id="PS50928"/>
    </source>
</evidence>
<evidence type="ECO:0000256" key="7">
    <source>
        <dbReference type="RuleBase" id="RU363032"/>
    </source>
</evidence>
<dbReference type="PANTHER" id="PTHR43386:SF25">
    <property type="entry name" value="PEPTIDE ABC TRANSPORTER PERMEASE PROTEIN"/>
    <property type="match status" value="1"/>
</dbReference>
<dbReference type="EMBL" id="JAEKNR010000209">
    <property type="protein sequence ID" value="MBJ7600521.1"/>
    <property type="molecule type" value="Genomic_DNA"/>
</dbReference>
<sequence>MVGADQLAAEVATEVLERPPSVARPWHQVNLLVGALIALAVVLTAVFASLVAPHPPLAIDVAGKLQGPTAGHLAGTDQLGRDILSRAIYASRVSVEVALISVGIGVLFGVFIGTISAFTGGWLDNLLMRLMDIVYAFPAILLAIAIMGGLGTNIVNAMIAIGIIFIPGFARLSRAASLVVLRTQFVDAARAIGMRPARIILSEILPNILPPLMVQATQGLAFAVVVEAALSFLGLGVQPPDPSWGNMLREGRGFMQHDAWMALTPGAAIFITVLGFNLLGDGLRDYFDPRLRA</sequence>
<protein>
    <submittedName>
        <fullName evidence="9">ABC transporter permease</fullName>
    </submittedName>
</protein>
<keyword evidence="4 7" id="KW-0812">Transmembrane</keyword>
<dbReference type="SUPFAM" id="SSF161098">
    <property type="entry name" value="MetI-like"/>
    <property type="match status" value="1"/>
</dbReference>
<feature type="transmembrane region" description="Helical" evidence="7">
    <location>
        <begin position="130"/>
        <end position="148"/>
    </location>
</feature>
<organism evidence="9 10">
    <name type="scientific">Candidatus Nephthysia bennettiae</name>
    <dbReference type="NCBI Taxonomy" id="3127016"/>
    <lineage>
        <taxon>Bacteria</taxon>
        <taxon>Bacillati</taxon>
        <taxon>Candidatus Dormiibacterota</taxon>
        <taxon>Candidatus Dormibacteria</taxon>
        <taxon>Candidatus Dormibacterales</taxon>
        <taxon>Candidatus Dormibacteraceae</taxon>
        <taxon>Candidatus Nephthysia</taxon>
    </lineage>
</organism>
<reference evidence="9" key="1">
    <citation type="submission" date="2020-10" db="EMBL/GenBank/DDBJ databases">
        <title>Ca. Dormibacterota MAGs.</title>
        <authorList>
            <person name="Montgomery K."/>
        </authorList>
    </citation>
    <scope>NUCLEOTIDE SEQUENCE [LARGE SCALE GENOMIC DNA]</scope>
    <source>
        <strain evidence="9">SC8812_S17_10</strain>
    </source>
</reference>
<feature type="transmembrane region" description="Helical" evidence="7">
    <location>
        <begin position="97"/>
        <end position="118"/>
    </location>
</feature>
<evidence type="ECO:0000256" key="1">
    <source>
        <dbReference type="ARBA" id="ARBA00004651"/>
    </source>
</evidence>
<evidence type="ECO:0000256" key="2">
    <source>
        <dbReference type="ARBA" id="ARBA00022448"/>
    </source>
</evidence>
<evidence type="ECO:0000256" key="4">
    <source>
        <dbReference type="ARBA" id="ARBA00022692"/>
    </source>
</evidence>
<dbReference type="AlphaFoldDB" id="A0A934K2R2"/>
<comment type="subcellular location">
    <subcellularLocation>
        <location evidence="1 7">Cell membrane</location>
        <topology evidence="1 7">Multi-pass membrane protein</topology>
    </subcellularLocation>
</comment>
<feature type="transmembrane region" description="Helical" evidence="7">
    <location>
        <begin position="31"/>
        <end position="52"/>
    </location>
</feature>
<evidence type="ECO:0000256" key="5">
    <source>
        <dbReference type="ARBA" id="ARBA00022989"/>
    </source>
</evidence>
<gene>
    <name evidence="9" type="ORF">JF922_20935</name>
</gene>
<dbReference type="InterPro" id="IPR050366">
    <property type="entry name" value="BP-dependent_transpt_permease"/>
</dbReference>
<proteinExistence type="inferred from homology"/>
<keyword evidence="3" id="KW-1003">Cell membrane</keyword>
<dbReference type="GO" id="GO:0005886">
    <property type="term" value="C:plasma membrane"/>
    <property type="evidence" value="ECO:0007669"/>
    <property type="project" value="UniProtKB-SubCell"/>
</dbReference>
<evidence type="ECO:0000256" key="6">
    <source>
        <dbReference type="ARBA" id="ARBA00023136"/>
    </source>
</evidence>
<dbReference type="CDD" id="cd06261">
    <property type="entry name" value="TM_PBP2"/>
    <property type="match status" value="1"/>
</dbReference>
<keyword evidence="5 7" id="KW-1133">Transmembrane helix</keyword>
<evidence type="ECO:0000313" key="10">
    <source>
        <dbReference type="Proteomes" id="UP000612893"/>
    </source>
</evidence>
<accession>A0A934K2R2</accession>
<evidence type="ECO:0000256" key="3">
    <source>
        <dbReference type="ARBA" id="ARBA00022475"/>
    </source>
</evidence>
<evidence type="ECO:0000313" key="9">
    <source>
        <dbReference type="EMBL" id="MBJ7600521.1"/>
    </source>
</evidence>
<comment type="caution">
    <text evidence="9">The sequence shown here is derived from an EMBL/GenBank/DDBJ whole genome shotgun (WGS) entry which is preliminary data.</text>
</comment>
<dbReference type="InterPro" id="IPR000515">
    <property type="entry name" value="MetI-like"/>
</dbReference>
<name>A0A934K2R2_9BACT</name>
<feature type="transmembrane region" description="Helical" evidence="7">
    <location>
        <begin position="154"/>
        <end position="172"/>
    </location>
</feature>
<feature type="transmembrane region" description="Helical" evidence="7">
    <location>
        <begin position="219"/>
        <end position="239"/>
    </location>
</feature>
<dbReference type="Pfam" id="PF00528">
    <property type="entry name" value="BPD_transp_1"/>
    <property type="match status" value="1"/>
</dbReference>
<keyword evidence="2 7" id="KW-0813">Transport</keyword>
<keyword evidence="6 7" id="KW-0472">Membrane</keyword>
<dbReference type="RefSeq" id="WP_338204385.1">
    <property type="nucleotide sequence ID" value="NZ_JAEKNR010000209.1"/>
</dbReference>
<dbReference type="PROSITE" id="PS50928">
    <property type="entry name" value="ABC_TM1"/>
    <property type="match status" value="1"/>
</dbReference>
<feature type="domain" description="ABC transmembrane type-1" evidence="8">
    <location>
        <begin position="91"/>
        <end position="280"/>
    </location>
</feature>
<dbReference type="Proteomes" id="UP000612893">
    <property type="component" value="Unassembled WGS sequence"/>
</dbReference>
<dbReference type="PANTHER" id="PTHR43386">
    <property type="entry name" value="OLIGOPEPTIDE TRANSPORT SYSTEM PERMEASE PROTEIN APPC"/>
    <property type="match status" value="1"/>
</dbReference>
<feature type="transmembrane region" description="Helical" evidence="7">
    <location>
        <begin position="259"/>
        <end position="280"/>
    </location>
</feature>
<comment type="similarity">
    <text evidence="7">Belongs to the binding-protein-dependent transport system permease family.</text>
</comment>
<dbReference type="InterPro" id="IPR035906">
    <property type="entry name" value="MetI-like_sf"/>
</dbReference>